<feature type="compositionally biased region" description="Basic and acidic residues" evidence="4">
    <location>
        <begin position="13"/>
        <end position="23"/>
    </location>
</feature>
<feature type="region of interest" description="Disordered" evidence="4">
    <location>
        <begin position="472"/>
        <end position="534"/>
    </location>
</feature>
<keyword evidence="2" id="KW-0378">Hydrolase</keyword>
<feature type="coiled-coil region" evidence="3">
    <location>
        <begin position="857"/>
        <end position="891"/>
    </location>
</feature>
<feature type="compositionally biased region" description="Basic and acidic residues" evidence="4">
    <location>
        <begin position="33"/>
        <end position="69"/>
    </location>
</feature>
<evidence type="ECO:0000313" key="6">
    <source>
        <dbReference type="EMBL" id="KAK9809137.1"/>
    </source>
</evidence>
<name>A0AAW1PKT5_9CHLO</name>
<organism evidence="6 7">
    <name type="scientific">[Myrmecia] bisecta</name>
    <dbReference type="NCBI Taxonomy" id="41462"/>
    <lineage>
        <taxon>Eukaryota</taxon>
        <taxon>Viridiplantae</taxon>
        <taxon>Chlorophyta</taxon>
        <taxon>core chlorophytes</taxon>
        <taxon>Trebouxiophyceae</taxon>
        <taxon>Trebouxiales</taxon>
        <taxon>Trebouxiaceae</taxon>
        <taxon>Myrmecia</taxon>
    </lineage>
</organism>
<evidence type="ECO:0000256" key="2">
    <source>
        <dbReference type="ARBA" id="ARBA00022801"/>
    </source>
</evidence>
<feature type="region of interest" description="Disordered" evidence="4">
    <location>
        <begin position="1383"/>
        <end position="1403"/>
    </location>
</feature>
<feature type="compositionally biased region" description="Basic and acidic residues" evidence="4">
    <location>
        <begin position="1095"/>
        <end position="1138"/>
    </location>
</feature>
<sequence>MLPETVRERLKRVEAHIQDEQGKRMARLVKQMSKRDPSGDLEKKLAEQREKEEKEKEAAERAEPRGRELQLRRRALAKSKEEAEKQQAAAVEVKAFLKAKLQEATRGVPAEQAVGAQMAVLQRLTELSWDSVVAAAPTSSEREVELRRWVAQHGCCVSFVDTLRMLGAPGQRSVTRGDDSPGITAFDSAEGLLAHWRTCLPLENRETEPSPEAEASAANLLWQVHDNQSCAWPHALPQRLTPLPPEQCRRLAAGDAPAAATGQLLPPHNQPPSWSAVLKRMRDEEGQYGHMGLPVDMVLRKMHEDLERRRTADVMKMLRSMSGDEEPGSELLASFASPITYYNLRVFQGMADLEDDGKECKIYQQAGKAYRVWNSDGNPRLAVVQLRYMKYRGSLLLWLIKELRQRNYGLCSLLFSQIKLPNDKIRTNSEEMTELFKRRHHAVRDVDLLDLASNEEEATTYWAGGPDPIIFPGRDQVPEAAHGGAAAESGDGGVNGPGAAAEAGPAPATGDVPDTQANGSHGCPAQQLKRAQQRPSVDIADLEEDFDSEDEQLVRVFLDALGTAPDEDAERRSRADHELRQVYLSDILLCLQELHASNLLTSSAMLVVGQVLAQALPGRRVEDICLQDIEALGCDELRQLLVGLHTMLGLRCRLLRSCQQMESIAASMKPQMRVRDGKVSLTRTALEHELHEALEVAQQAQQGQHGSSSKAGAAAKQPSKAGSAPVQTLKVEAWLGDAGQAAFVDALYLAPAGTEPAKAGARENGALQSTAEEGVAARLKCAQRLLVEGALHAEARTAYLAACRRTFQACMQFRAFTSFFKAASNGRLDLVDCTFALLQDGIDAVSELQLLRTKTTAKTLRAKEHRVQQRIHKLQAELERWEQQLLSQDDSLSSSADWRERQLREAAVKRQRRILQGLKEEMDINNAGLDGSGQQLFQLSKGTGVEWSQVQNVCQNVAEALENGREVEALVVMGGSFAPGSRLVVALQAALLEHVTGALDAAHQHALSVDIAQIAARKAVMDAVWMSCRDLGTELRPAFRSVLTQQLSQAARQEQAARAKAIEDELMNDPAKAAPKGFAETKKAAKGKAKKKDKAAKAAEEDRLRRERETKEEEEREAEEDKRREEEAKAERLRKEQEDMQAQHAALMEMQADEARKAAAQQAQAEAEARQQAELQCRQAEQAERKAAQQAAADREERKQAERQERILLGRIDMGDFVVPFPAQFASVQAYVKSLPEPQRAEWKMHSVLQRKQDFADLVDDCRAELSDEFIKFLAQRHHLPLPEYDPTLPSEVTESLRKPANIRRSDPKPPSDASSRGDSRASTREQDERPSTPSGQNSQHSAEGMHSPAFRNRRGRTAVTCEADPAVAGPVQGVWAQRLKQRAVEPEAASRPPPQRTGEAQPVPVLAGDEDLQVEAAIKASLAEVQQRQAQAYASAARPKPQAKQQSVAGPVAAPGLQNAAGEYNCFLNVIIQCLWHCSDFRDRLMHWEPQLVQADRVVAALVELFQAFAETEGERLRPNRLHMVHQVVAPTALREALSVLPGQNFRLGEMSDAAEVLGALYESIKGVLSSGRPLGAKLVDETFGLQVSESVHCGKCDKESQSNKYTQYFYNVAAASLRLQKAVAEAGESFGSMLREIEQNMQKSCDKDTGGCGDLLRVRHFLNNMPAIFTMQLIWESQQESSDDILLTLHALSESVDMGAIYQGLPPATHLFKLRSMVCFYGAHYHAFVFSKETRKWLMFDDATVAVVGLWPDVVRKCQLGKIQPSVLFFEKAH</sequence>
<dbReference type="PROSITE" id="PS50235">
    <property type="entry name" value="USP_3"/>
    <property type="match status" value="1"/>
</dbReference>
<keyword evidence="7" id="KW-1185">Reference proteome</keyword>
<feature type="compositionally biased region" description="Basic and acidic residues" evidence="4">
    <location>
        <begin position="1304"/>
        <end position="1331"/>
    </location>
</feature>
<feature type="compositionally biased region" description="Low complexity" evidence="4">
    <location>
        <begin position="497"/>
        <end position="510"/>
    </location>
</feature>
<dbReference type="GO" id="GO:0004843">
    <property type="term" value="F:cysteine-type deubiquitinase activity"/>
    <property type="evidence" value="ECO:0007669"/>
    <property type="project" value="InterPro"/>
</dbReference>
<dbReference type="Gene3D" id="3.90.70.10">
    <property type="entry name" value="Cysteine proteinases"/>
    <property type="match status" value="1"/>
</dbReference>
<evidence type="ECO:0000313" key="7">
    <source>
        <dbReference type="Proteomes" id="UP001489004"/>
    </source>
</evidence>
<proteinExistence type="predicted"/>
<feature type="region of interest" description="Disordered" evidence="4">
    <location>
        <begin position="13"/>
        <end position="69"/>
    </location>
</feature>
<dbReference type="PANTHER" id="PTHR22975">
    <property type="entry name" value="UBIQUITIN SPECIFIC PROTEINASE"/>
    <property type="match status" value="1"/>
</dbReference>
<comment type="caution">
    <text evidence="6">The sequence shown here is derived from an EMBL/GenBank/DDBJ whole genome shotgun (WGS) entry which is preliminary data.</text>
</comment>
<dbReference type="InterPro" id="IPR038765">
    <property type="entry name" value="Papain-like_cys_pep_sf"/>
</dbReference>
<protein>
    <recommendedName>
        <fullName evidence="5">USP domain-containing protein</fullName>
    </recommendedName>
</protein>
<evidence type="ECO:0000256" key="3">
    <source>
        <dbReference type="SAM" id="Coils"/>
    </source>
</evidence>
<evidence type="ECO:0000256" key="1">
    <source>
        <dbReference type="ARBA" id="ARBA00022786"/>
    </source>
</evidence>
<accession>A0AAW1PKT5</accession>
<feature type="region of interest" description="Disordered" evidence="4">
    <location>
        <begin position="697"/>
        <end position="722"/>
    </location>
</feature>
<dbReference type="Proteomes" id="UP001489004">
    <property type="component" value="Unassembled WGS sequence"/>
</dbReference>
<feature type="compositionally biased region" description="Basic residues" evidence="4">
    <location>
        <begin position="1084"/>
        <end position="1094"/>
    </location>
</feature>
<feature type="compositionally biased region" description="Polar residues" evidence="4">
    <location>
        <begin position="1332"/>
        <end position="1342"/>
    </location>
</feature>
<dbReference type="CDD" id="cd02257">
    <property type="entry name" value="Peptidase_C19"/>
    <property type="match status" value="1"/>
</dbReference>
<dbReference type="InterPro" id="IPR001394">
    <property type="entry name" value="Peptidase_C19_UCH"/>
</dbReference>
<evidence type="ECO:0000259" key="5">
    <source>
        <dbReference type="PROSITE" id="PS50235"/>
    </source>
</evidence>
<feature type="compositionally biased region" description="Low complexity" evidence="4">
    <location>
        <begin position="480"/>
        <end position="489"/>
    </location>
</feature>
<dbReference type="SUPFAM" id="SSF54001">
    <property type="entry name" value="Cysteine proteinases"/>
    <property type="match status" value="1"/>
</dbReference>
<dbReference type="GO" id="GO:0016579">
    <property type="term" value="P:protein deubiquitination"/>
    <property type="evidence" value="ECO:0007669"/>
    <property type="project" value="InterPro"/>
</dbReference>
<reference evidence="6 7" key="1">
    <citation type="journal article" date="2024" name="Nat. Commun.">
        <title>Phylogenomics reveals the evolutionary origins of lichenization in chlorophyte algae.</title>
        <authorList>
            <person name="Puginier C."/>
            <person name="Libourel C."/>
            <person name="Otte J."/>
            <person name="Skaloud P."/>
            <person name="Haon M."/>
            <person name="Grisel S."/>
            <person name="Petersen M."/>
            <person name="Berrin J.G."/>
            <person name="Delaux P.M."/>
            <person name="Dal Grande F."/>
            <person name="Keller J."/>
        </authorList>
    </citation>
    <scope>NUCLEOTIDE SEQUENCE [LARGE SCALE GENOMIC DNA]</scope>
    <source>
        <strain evidence="6 7">SAG 2043</strain>
    </source>
</reference>
<dbReference type="PANTHER" id="PTHR22975:SF9">
    <property type="entry name" value="ECHINUS SPLICE FORM 3"/>
    <property type="match status" value="1"/>
</dbReference>
<evidence type="ECO:0000256" key="4">
    <source>
        <dbReference type="SAM" id="MobiDB-lite"/>
    </source>
</evidence>
<keyword evidence="3" id="KW-0175">Coiled coil</keyword>
<keyword evidence="1" id="KW-0833">Ubl conjugation pathway</keyword>
<feature type="region of interest" description="Disordered" evidence="4">
    <location>
        <begin position="1297"/>
        <end position="1350"/>
    </location>
</feature>
<dbReference type="InterPro" id="IPR028889">
    <property type="entry name" value="USP"/>
</dbReference>
<feature type="domain" description="USP" evidence="5">
    <location>
        <begin position="1456"/>
        <end position="1775"/>
    </location>
</feature>
<dbReference type="Pfam" id="PF00443">
    <property type="entry name" value="UCH"/>
    <property type="match status" value="1"/>
</dbReference>
<dbReference type="EMBL" id="JALJOR010000011">
    <property type="protein sequence ID" value="KAK9809137.1"/>
    <property type="molecule type" value="Genomic_DNA"/>
</dbReference>
<feature type="region of interest" description="Disordered" evidence="4">
    <location>
        <begin position="1066"/>
        <end position="1142"/>
    </location>
</feature>
<gene>
    <name evidence="6" type="ORF">WJX72_009962</name>
</gene>
<dbReference type="InterPro" id="IPR052398">
    <property type="entry name" value="Ubiquitin_hydrolase_53/54"/>
</dbReference>